<comment type="caution">
    <text evidence="2">The sequence shown here is derived from an EMBL/GenBank/DDBJ whole genome shotgun (WGS) entry which is preliminary data.</text>
</comment>
<sequence>MQYNTNLSPFRPVRSASSPQYTSLPQRRTPQQPLRGTLHGDTHPGPLSYCTNSTPPRLPIISPSDSAKYQQCSAKSSNPVVYTFNDGPREAPGTAAYYRSWTFRKKVSTGTAQIPREDAEHDQSIDDGGDEDYVEKHTNVGRAKSLVMIFSRTNVRQANTQRKVNKRMKQANRRMKFARKLEGAECFFDWD</sequence>
<gene>
    <name evidence="2" type="ORF">EKO04_007625</name>
</gene>
<feature type="compositionally biased region" description="Polar residues" evidence="1">
    <location>
        <begin position="15"/>
        <end position="34"/>
    </location>
</feature>
<dbReference type="Proteomes" id="UP000651452">
    <property type="component" value="Unassembled WGS sequence"/>
</dbReference>
<dbReference type="AlphaFoldDB" id="A0A8H7J1B2"/>
<dbReference type="OrthoDB" id="3785820at2759"/>
<evidence type="ECO:0000313" key="3">
    <source>
        <dbReference type="Proteomes" id="UP000651452"/>
    </source>
</evidence>
<organism evidence="2 3">
    <name type="scientific">Ascochyta lentis</name>
    <dbReference type="NCBI Taxonomy" id="205686"/>
    <lineage>
        <taxon>Eukaryota</taxon>
        <taxon>Fungi</taxon>
        <taxon>Dikarya</taxon>
        <taxon>Ascomycota</taxon>
        <taxon>Pezizomycotina</taxon>
        <taxon>Dothideomycetes</taxon>
        <taxon>Pleosporomycetidae</taxon>
        <taxon>Pleosporales</taxon>
        <taxon>Pleosporineae</taxon>
        <taxon>Didymellaceae</taxon>
        <taxon>Ascochyta</taxon>
    </lineage>
</organism>
<evidence type="ECO:0000313" key="2">
    <source>
        <dbReference type="EMBL" id="KAF9694407.1"/>
    </source>
</evidence>
<name>A0A8H7J1B2_9PLEO</name>
<dbReference type="EMBL" id="RZGK01000013">
    <property type="protein sequence ID" value="KAF9694407.1"/>
    <property type="molecule type" value="Genomic_DNA"/>
</dbReference>
<protein>
    <submittedName>
        <fullName evidence="2">Uncharacterized protein</fullName>
    </submittedName>
</protein>
<accession>A0A8H7J1B2</accession>
<proteinExistence type="predicted"/>
<reference evidence="2" key="2">
    <citation type="submission" date="2020-09" db="EMBL/GenBank/DDBJ databases">
        <title>Reference genome assembly for Australian Ascochyta lentis isolate Al4.</title>
        <authorList>
            <person name="Lee R.C."/>
            <person name="Farfan-Caceres L.M."/>
            <person name="Debler J.W."/>
            <person name="Williams A.H."/>
            <person name="Henares B.M."/>
        </authorList>
    </citation>
    <scope>NUCLEOTIDE SEQUENCE</scope>
    <source>
        <strain evidence="2">Al4</strain>
    </source>
</reference>
<keyword evidence="3" id="KW-1185">Reference proteome</keyword>
<reference evidence="2" key="1">
    <citation type="submission" date="2018-12" db="EMBL/GenBank/DDBJ databases">
        <authorList>
            <person name="Syme R.A."/>
            <person name="Farfan-Caceres L."/>
            <person name="Lichtenzveig J."/>
        </authorList>
    </citation>
    <scope>NUCLEOTIDE SEQUENCE</scope>
    <source>
        <strain evidence="2">Al4</strain>
    </source>
</reference>
<feature type="region of interest" description="Disordered" evidence="1">
    <location>
        <begin position="1"/>
        <end position="45"/>
    </location>
</feature>
<evidence type="ECO:0000256" key="1">
    <source>
        <dbReference type="SAM" id="MobiDB-lite"/>
    </source>
</evidence>